<dbReference type="SUPFAM" id="SSF46785">
    <property type="entry name" value="Winged helix' DNA-binding domain"/>
    <property type="match status" value="1"/>
</dbReference>
<reference evidence="2 3" key="1">
    <citation type="submission" date="2019-03" db="EMBL/GenBank/DDBJ databases">
        <title>Seongchinamella monodicae gen. nov., sp. nov., a novel member of the Gammaproteobacteria isolated from a tidal mudflat of beach.</title>
        <authorList>
            <person name="Yang H.G."/>
            <person name="Kang J.W."/>
            <person name="Lee S.D."/>
        </authorList>
    </citation>
    <scope>NUCLEOTIDE SEQUENCE [LARGE SCALE GENOMIC DNA]</scope>
    <source>
        <strain evidence="2 3">GH4-78</strain>
    </source>
</reference>
<dbReference type="EMBL" id="SMSE01000004">
    <property type="protein sequence ID" value="TDG11872.1"/>
    <property type="molecule type" value="Genomic_DNA"/>
</dbReference>
<dbReference type="OrthoDB" id="3186544at2"/>
<feature type="domain" description="Transcription regulator PadR N-terminal" evidence="1">
    <location>
        <begin position="14"/>
        <end position="87"/>
    </location>
</feature>
<dbReference type="AlphaFoldDB" id="A0A4R5LNF0"/>
<dbReference type="RefSeq" id="WP_133214538.1">
    <property type="nucleotide sequence ID" value="NZ_SMSE01000004.1"/>
</dbReference>
<evidence type="ECO:0000313" key="2">
    <source>
        <dbReference type="EMBL" id="TDG11872.1"/>
    </source>
</evidence>
<dbReference type="PANTHER" id="PTHR43252:SF6">
    <property type="entry name" value="NEGATIVE TRANSCRIPTION REGULATOR PADR"/>
    <property type="match status" value="1"/>
</dbReference>
<keyword evidence="3" id="KW-1185">Reference proteome</keyword>
<organism evidence="2 3">
    <name type="scientific">Seongchinamella unica</name>
    <dbReference type="NCBI Taxonomy" id="2547392"/>
    <lineage>
        <taxon>Bacteria</taxon>
        <taxon>Pseudomonadati</taxon>
        <taxon>Pseudomonadota</taxon>
        <taxon>Gammaproteobacteria</taxon>
        <taxon>Cellvibrionales</taxon>
        <taxon>Halieaceae</taxon>
        <taxon>Seongchinamella</taxon>
    </lineage>
</organism>
<protein>
    <submittedName>
        <fullName evidence="2">PadR family transcriptional regulator</fullName>
    </submittedName>
</protein>
<dbReference type="Pfam" id="PF03551">
    <property type="entry name" value="PadR"/>
    <property type="match status" value="1"/>
</dbReference>
<comment type="caution">
    <text evidence="2">The sequence shown here is derived from an EMBL/GenBank/DDBJ whole genome shotgun (WGS) entry which is preliminary data.</text>
</comment>
<dbReference type="InterPro" id="IPR005149">
    <property type="entry name" value="Tscrpt_reg_PadR_N"/>
</dbReference>
<dbReference type="Gene3D" id="1.10.10.10">
    <property type="entry name" value="Winged helix-like DNA-binding domain superfamily/Winged helix DNA-binding domain"/>
    <property type="match status" value="1"/>
</dbReference>
<dbReference type="Proteomes" id="UP000295554">
    <property type="component" value="Unassembled WGS sequence"/>
</dbReference>
<accession>A0A4R5LNF0</accession>
<evidence type="ECO:0000259" key="1">
    <source>
        <dbReference type="Pfam" id="PF03551"/>
    </source>
</evidence>
<proteinExistence type="predicted"/>
<name>A0A4R5LNF0_9GAMM</name>
<dbReference type="InterPro" id="IPR036390">
    <property type="entry name" value="WH_DNA-bd_sf"/>
</dbReference>
<dbReference type="PANTHER" id="PTHR43252">
    <property type="entry name" value="TRANSCRIPTIONAL REGULATOR YQJI"/>
    <property type="match status" value="1"/>
</dbReference>
<dbReference type="InterPro" id="IPR036388">
    <property type="entry name" value="WH-like_DNA-bd_sf"/>
</dbReference>
<evidence type="ECO:0000313" key="3">
    <source>
        <dbReference type="Proteomes" id="UP000295554"/>
    </source>
</evidence>
<sequence length="231" mass="25262">MTSLPRLSPTSYALLGLLARQPASAYELNNIMQTSMLRVFWPRAASHIYSEPKKLLAHNYVSERRETSKGRQRRVFTITASGRRALAAWLARVDDAEHRNQAEFMLKIILAEGGELADAAATAERALVTSKTEIEMAIAGIEAVLASPEAGALSGMPWNGIASGLMADILIARYRWGRYAMASIATVPEDCSTEQKAHLGRAAYRQSLEKLRTALAEDLGSEEDLEDLGSV</sequence>
<gene>
    <name evidence="2" type="ORF">E2F43_16015</name>
</gene>